<evidence type="ECO:0000313" key="2">
    <source>
        <dbReference type="Proteomes" id="UP000054928"/>
    </source>
</evidence>
<accession>A0A0P1AE51</accession>
<dbReference type="GeneID" id="36404160"/>
<dbReference type="RefSeq" id="XP_024575409.1">
    <property type="nucleotide sequence ID" value="XM_024724543.1"/>
</dbReference>
<dbReference type="AlphaFoldDB" id="A0A0P1AE51"/>
<dbReference type="Proteomes" id="UP000054928">
    <property type="component" value="Unassembled WGS sequence"/>
</dbReference>
<sequence>MGNLRREGIKARISHLYYAQELMLMQINQASKIWPQQAANESAINIKRVPDIIAVRRQSANLFSLVKPMCLHKCLCRYFILHSAIAIDATEHQDRESGRHRITYYS</sequence>
<name>A0A0P1AE51_PLAHL</name>
<organism evidence="1 2">
    <name type="scientific">Plasmopara halstedii</name>
    <name type="common">Downy mildew of sunflower</name>
    <dbReference type="NCBI Taxonomy" id="4781"/>
    <lineage>
        <taxon>Eukaryota</taxon>
        <taxon>Sar</taxon>
        <taxon>Stramenopiles</taxon>
        <taxon>Oomycota</taxon>
        <taxon>Peronosporomycetes</taxon>
        <taxon>Peronosporales</taxon>
        <taxon>Peronosporaceae</taxon>
        <taxon>Plasmopara</taxon>
    </lineage>
</organism>
<keyword evidence="2" id="KW-1185">Reference proteome</keyword>
<evidence type="ECO:0000313" key="1">
    <source>
        <dbReference type="EMBL" id="CEG39040.1"/>
    </source>
</evidence>
<reference evidence="2" key="1">
    <citation type="submission" date="2014-09" db="EMBL/GenBank/DDBJ databases">
        <authorList>
            <person name="Sharma Rahul"/>
            <person name="Thines Marco"/>
        </authorList>
    </citation>
    <scope>NUCLEOTIDE SEQUENCE [LARGE SCALE GENOMIC DNA]</scope>
</reference>
<protein>
    <submittedName>
        <fullName evidence="1">Uncharacterized protein</fullName>
    </submittedName>
</protein>
<dbReference type="EMBL" id="CCYD01000349">
    <property type="protein sequence ID" value="CEG39040.1"/>
    <property type="molecule type" value="Genomic_DNA"/>
</dbReference>
<proteinExistence type="predicted"/>